<dbReference type="EMBL" id="RSCD01000014">
    <property type="protein sequence ID" value="RSH89310.1"/>
    <property type="molecule type" value="Genomic_DNA"/>
</dbReference>
<feature type="compositionally biased region" description="Polar residues" evidence="1">
    <location>
        <begin position="108"/>
        <end position="130"/>
    </location>
</feature>
<accession>A0A427YDW0</accession>
<dbReference type="Proteomes" id="UP000279259">
    <property type="component" value="Unassembled WGS sequence"/>
</dbReference>
<feature type="region of interest" description="Disordered" evidence="1">
    <location>
        <begin position="551"/>
        <end position="572"/>
    </location>
</feature>
<comment type="caution">
    <text evidence="2">The sequence shown here is derived from an EMBL/GenBank/DDBJ whole genome shotgun (WGS) entry which is preliminary data.</text>
</comment>
<dbReference type="OrthoDB" id="2564927at2759"/>
<gene>
    <name evidence="2" type="ORF">EHS25_002422</name>
</gene>
<feature type="compositionally biased region" description="Polar residues" evidence="1">
    <location>
        <begin position="556"/>
        <end position="570"/>
    </location>
</feature>
<feature type="compositionally biased region" description="Basic and acidic residues" evidence="1">
    <location>
        <begin position="448"/>
        <end position="460"/>
    </location>
</feature>
<feature type="compositionally biased region" description="Polar residues" evidence="1">
    <location>
        <begin position="642"/>
        <end position="653"/>
    </location>
</feature>
<feature type="region of interest" description="Disordered" evidence="1">
    <location>
        <begin position="423"/>
        <end position="531"/>
    </location>
</feature>
<feature type="compositionally biased region" description="Pro residues" evidence="1">
    <location>
        <begin position="718"/>
        <end position="733"/>
    </location>
</feature>
<dbReference type="STRING" id="1890683.A0A427YDW0"/>
<name>A0A427YDW0_9TREE</name>
<feature type="compositionally biased region" description="Polar residues" evidence="1">
    <location>
        <begin position="914"/>
        <end position="924"/>
    </location>
</feature>
<feature type="compositionally biased region" description="Low complexity" evidence="1">
    <location>
        <begin position="925"/>
        <end position="936"/>
    </location>
</feature>
<feature type="region of interest" description="Disordered" evidence="1">
    <location>
        <begin position="99"/>
        <end position="184"/>
    </location>
</feature>
<feature type="compositionally biased region" description="Low complexity" evidence="1">
    <location>
        <begin position="30"/>
        <end position="47"/>
    </location>
</feature>
<evidence type="ECO:0000313" key="2">
    <source>
        <dbReference type="EMBL" id="RSH89310.1"/>
    </source>
</evidence>
<evidence type="ECO:0000256" key="1">
    <source>
        <dbReference type="SAM" id="MobiDB-lite"/>
    </source>
</evidence>
<feature type="region of interest" description="Disordered" evidence="1">
    <location>
        <begin position="800"/>
        <end position="858"/>
    </location>
</feature>
<sequence>MHRPVRSAPVLSPATMKQIVDTFTHQYQVDSPSSSDSPDSAYSSASPTLPDQPFGFDVEDEDVEVAHHDEDEYETLMAENDGWDTPAWGRWPEAIHGRPAWSPAPDSVTGSGSLISVSPRGSLSNHNSARASYGGKGKQPEGANRRDSDASLLGFDLAQQRRRSSTRSLGSSTRRRSSGLSNFSTVDPIEDARLRSIASMELLRRRFSEVVEVTVASDGEEEDVALARNAVSQWSPYTASSMDDDDSEIHTAPYFPTPQLHSAIPAVLSNFPLSSVAAPNTSAINDGDADASCASSPIYPTHRLPVFSQPPSQPTNGTSTPPTQPQPSMLLRERSRPACPRAATDYQFPARSTGVPPGAAAPRPIFSRSVSTPIYSSAPPHREPPIISEKRVAGPPIFSSNAFASGSFPLARAVPLGVSPLQESLRRQSVVSDGDSRRPSSIDPSDILAERRASLKESLVRRASMGARRSSGASSSPSRRESSGSLRRKSSLVPLEIRRLSGPDSRRSSLNDQRRTSLADRRRSSAGGSRKSSIVSISEYGYLGPQIVIDGPNAIPETSSAETSPGNTKRPQLPSIVLPAFTFPSANTPASTPYTPRFNPLDSFFGRATSPSIAPTTPASMICPLSPASSATHSAGAETERSIPSPTMTQTPKKGTGIMDRGRPISPPEYRDYSIPLSRLHHSPRSPESGPSSRPGSRESGKMVMITPLPSSASTPALSPPPSSIPAASPPSLSPEIAQLRPSVSRKAVPQMTSPDLRAELLHNEEMVNRRISTVLGAPALGMSLTEIRPRAIAINANAHRNSPARPSYRRQTTFPTELESKKFNRRSLNNLRSLPDPEVPGEVSGSTTADSQLAPRQASVTFADDLIKRRSLPAGLPAGIARPSMNRASSFSRLFQTKQRGQGGSTSHTTTTVKLVQRQSDPQRSSTESSSSSERSLVEMTAVFRKVSGSRSTDEA</sequence>
<feature type="compositionally biased region" description="Low complexity" evidence="1">
    <location>
        <begin position="706"/>
        <end position="717"/>
    </location>
</feature>
<dbReference type="AlphaFoldDB" id="A0A427YDW0"/>
<protein>
    <submittedName>
        <fullName evidence="2">Uncharacterized protein</fullName>
    </submittedName>
</protein>
<feature type="compositionally biased region" description="Low complexity" evidence="1">
    <location>
        <begin position="686"/>
        <end position="695"/>
    </location>
</feature>
<feature type="region of interest" description="Disordered" evidence="1">
    <location>
        <begin position="898"/>
        <end position="957"/>
    </location>
</feature>
<feature type="region of interest" description="Disordered" evidence="1">
    <location>
        <begin position="300"/>
        <end position="330"/>
    </location>
</feature>
<feature type="region of interest" description="Disordered" evidence="1">
    <location>
        <begin position="26"/>
        <end position="59"/>
    </location>
</feature>
<reference evidence="2 3" key="1">
    <citation type="submission" date="2018-11" db="EMBL/GenBank/DDBJ databases">
        <title>Genome sequence of Saitozyma podzolica DSM 27192.</title>
        <authorList>
            <person name="Aliyu H."/>
            <person name="Gorte O."/>
            <person name="Ochsenreither K."/>
        </authorList>
    </citation>
    <scope>NUCLEOTIDE SEQUENCE [LARGE SCALE GENOMIC DNA]</scope>
    <source>
        <strain evidence="2 3">DSM 27192</strain>
    </source>
</reference>
<organism evidence="2 3">
    <name type="scientific">Saitozyma podzolica</name>
    <dbReference type="NCBI Taxonomy" id="1890683"/>
    <lineage>
        <taxon>Eukaryota</taxon>
        <taxon>Fungi</taxon>
        <taxon>Dikarya</taxon>
        <taxon>Basidiomycota</taxon>
        <taxon>Agaricomycotina</taxon>
        <taxon>Tremellomycetes</taxon>
        <taxon>Tremellales</taxon>
        <taxon>Trimorphomycetaceae</taxon>
        <taxon>Saitozyma</taxon>
    </lineage>
</organism>
<keyword evidence="3" id="KW-1185">Reference proteome</keyword>
<feature type="compositionally biased region" description="Basic and acidic residues" evidence="1">
    <location>
        <begin position="496"/>
        <end position="523"/>
    </location>
</feature>
<proteinExistence type="predicted"/>
<feature type="region of interest" description="Disordered" evidence="1">
    <location>
        <begin position="616"/>
        <end position="735"/>
    </location>
</feature>
<feature type="compositionally biased region" description="Low complexity" evidence="1">
    <location>
        <begin position="461"/>
        <end position="477"/>
    </location>
</feature>
<evidence type="ECO:0000313" key="3">
    <source>
        <dbReference type="Proteomes" id="UP000279259"/>
    </source>
</evidence>